<gene>
    <name evidence="3" type="ORF">F8M41_021935</name>
</gene>
<organism evidence="3 4">
    <name type="scientific">Gigaspora margarita</name>
    <dbReference type="NCBI Taxonomy" id="4874"/>
    <lineage>
        <taxon>Eukaryota</taxon>
        <taxon>Fungi</taxon>
        <taxon>Fungi incertae sedis</taxon>
        <taxon>Mucoromycota</taxon>
        <taxon>Glomeromycotina</taxon>
        <taxon>Glomeromycetes</taxon>
        <taxon>Diversisporales</taxon>
        <taxon>Gigasporaceae</taxon>
        <taxon>Gigaspora</taxon>
    </lineage>
</organism>
<accession>A0A8H4EIM9</accession>
<evidence type="ECO:0000313" key="4">
    <source>
        <dbReference type="Proteomes" id="UP000439903"/>
    </source>
</evidence>
<protein>
    <submittedName>
        <fullName evidence="3">Dihydroceramide delta-4 desaturase</fullName>
    </submittedName>
</protein>
<dbReference type="SMART" id="SM01269">
    <property type="entry name" value="Lipid_DES"/>
    <property type="match status" value="1"/>
</dbReference>
<keyword evidence="1" id="KW-0472">Membrane</keyword>
<dbReference type="OrthoDB" id="200948at2759"/>
<dbReference type="Proteomes" id="UP000439903">
    <property type="component" value="Unassembled WGS sequence"/>
</dbReference>
<dbReference type="Pfam" id="PF08557">
    <property type="entry name" value="Lipid_DES"/>
    <property type="match status" value="1"/>
</dbReference>
<sequence length="359" mass="42524">MSFKNRKLNDIYDYRHPLYIGKWRKSVVYLTNDFANDNLDEPHLKRKTTILSQYPEIERLYGYDIITADIAVISTMIQVIATYVFSNFLVDWNWTMFFFSFVIGGSITQIYSAVIHETAHCLAASTEMQNRILGLIANIAIPIPMAMSFRRYHLEHHTFQGVDGTDPDLPLRWEREVIGGSTVLKLLWVIFYPIIHFIRIIAMLKSPQPWEYINFIFTFLMDVLIYRYCGYRGLLYLFMSVWFGFSIHPVAARFIQEHYTFDDGQETYSYYGSLNKIFMNIGYHNEHHDFTQIPWTRLPEVHNIASEYYDNLAYHTSWFMVHWNFITQKQFGPQCRVIRSLKAHKKGRKLLAPLKRILS</sequence>
<dbReference type="EMBL" id="WTPW01000661">
    <property type="protein sequence ID" value="KAF0490685.1"/>
    <property type="molecule type" value="Genomic_DNA"/>
</dbReference>
<comment type="caution">
    <text evidence="3">The sequence shown here is derived from an EMBL/GenBank/DDBJ whole genome shotgun (WGS) entry which is preliminary data.</text>
</comment>
<dbReference type="PANTHER" id="PTHR12879">
    <property type="entry name" value="SPHINGOLIPID DELTA 4 DESATURASE/C-4 HYDROXYLASE PROTEIN DES2"/>
    <property type="match status" value="1"/>
</dbReference>
<feature type="transmembrane region" description="Helical" evidence="1">
    <location>
        <begin position="92"/>
        <end position="111"/>
    </location>
</feature>
<dbReference type="GO" id="GO:0042284">
    <property type="term" value="F:sphingolipid delta-4 desaturase activity"/>
    <property type="evidence" value="ECO:0007669"/>
    <property type="project" value="TreeGrafter"/>
</dbReference>
<dbReference type="Pfam" id="PF00487">
    <property type="entry name" value="FA_desaturase"/>
    <property type="match status" value="1"/>
</dbReference>
<feature type="transmembrane region" description="Helical" evidence="1">
    <location>
        <begin position="60"/>
        <end position="86"/>
    </location>
</feature>
<proteinExistence type="predicted"/>
<dbReference type="PANTHER" id="PTHR12879:SF8">
    <property type="entry name" value="SPHINGOLIPID DELTA(4)-DESATURASE DES1"/>
    <property type="match status" value="1"/>
</dbReference>
<keyword evidence="4" id="KW-1185">Reference proteome</keyword>
<dbReference type="GO" id="GO:0016020">
    <property type="term" value="C:membrane"/>
    <property type="evidence" value="ECO:0007669"/>
    <property type="project" value="GOC"/>
</dbReference>
<evidence type="ECO:0000313" key="3">
    <source>
        <dbReference type="EMBL" id="KAF0490685.1"/>
    </source>
</evidence>
<keyword evidence="1" id="KW-0812">Transmembrane</keyword>
<dbReference type="InterPro" id="IPR005804">
    <property type="entry name" value="FA_desaturase_dom"/>
</dbReference>
<dbReference type="GO" id="GO:0046513">
    <property type="term" value="P:ceramide biosynthetic process"/>
    <property type="evidence" value="ECO:0007669"/>
    <property type="project" value="TreeGrafter"/>
</dbReference>
<feature type="transmembrane region" description="Helical" evidence="1">
    <location>
        <begin position="177"/>
        <end position="198"/>
    </location>
</feature>
<reference evidence="3 4" key="1">
    <citation type="journal article" date="2019" name="Environ. Microbiol.">
        <title>At the nexus of three kingdoms: the genome of the mycorrhizal fungus Gigaspora margarita provides insights into plant, endobacterial and fungal interactions.</title>
        <authorList>
            <person name="Venice F."/>
            <person name="Ghignone S."/>
            <person name="Salvioli di Fossalunga A."/>
            <person name="Amselem J."/>
            <person name="Novero M."/>
            <person name="Xianan X."/>
            <person name="Sedzielewska Toro K."/>
            <person name="Morin E."/>
            <person name="Lipzen A."/>
            <person name="Grigoriev I.V."/>
            <person name="Henrissat B."/>
            <person name="Martin F.M."/>
            <person name="Bonfante P."/>
        </authorList>
    </citation>
    <scope>NUCLEOTIDE SEQUENCE [LARGE SCALE GENOMIC DNA]</scope>
    <source>
        <strain evidence="3 4">BEG34</strain>
    </source>
</reference>
<name>A0A8H4EIM9_GIGMA</name>
<feature type="transmembrane region" description="Helical" evidence="1">
    <location>
        <begin position="234"/>
        <end position="255"/>
    </location>
</feature>
<evidence type="ECO:0000259" key="2">
    <source>
        <dbReference type="SMART" id="SM01269"/>
    </source>
</evidence>
<feature type="domain" description="Sphingolipid delta4-desaturase N-terminal" evidence="2">
    <location>
        <begin position="29"/>
        <end position="67"/>
    </location>
</feature>
<dbReference type="AlphaFoldDB" id="A0A8H4EIM9"/>
<evidence type="ECO:0000256" key="1">
    <source>
        <dbReference type="SAM" id="Phobius"/>
    </source>
</evidence>
<keyword evidence="1" id="KW-1133">Transmembrane helix</keyword>
<dbReference type="InterPro" id="IPR013866">
    <property type="entry name" value="Sphingolipid_d4-desaturase_N"/>
</dbReference>